<evidence type="ECO:0000313" key="3">
    <source>
        <dbReference type="Proteomes" id="UP000291084"/>
    </source>
</evidence>
<feature type="non-terminal residue" evidence="2">
    <location>
        <position position="1"/>
    </location>
</feature>
<feature type="region of interest" description="Disordered" evidence="1">
    <location>
        <begin position="35"/>
        <end position="60"/>
    </location>
</feature>
<keyword evidence="3" id="KW-1185">Reference proteome</keyword>
<proteinExistence type="predicted"/>
<gene>
    <name evidence="2" type="primary">Vigan.01G514700</name>
    <name evidence="2" type="ORF">VIGAN_01514700</name>
</gene>
<dbReference type="Proteomes" id="UP000291084">
    <property type="component" value="Chromosome 1"/>
</dbReference>
<reference evidence="2 3" key="1">
    <citation type="journal article" date="2015" name="Sci. Rep.">
        <title>The power of single molecule real-time sequencing technology in the de novo assembly of a eukaryotic genome.</title>
        <authorList>
            <person name="Sakai H."/>
            <person name="Naito K."/>
            <person name="Ogiso-Tanaka E."/>
            <person name="Takahashi Y."/>
            <person name="Iseki K."/>
            <person name="Muto C."/>
            <person name="Satou K."/>
            <person name="Teruya K."/>
            <person name="Shiroma A."/>
            <person name="Shimoji M."/>
            <person name="Hirano T."/>
            <person name="Itoh T."/>
            <person name="Kaga A."/>
            <person name="Tomooka N."/>
        </authorList>
    </citation>
    <scope>NUCLEOTIDE SEQUENCE [LARGE SCALE GENOMIC DNA]</scope>
    <source>
        <strain evidence="3">cv. Shumari</strain>
    </source>
</reference>
<feature type="compositionally biased region" description="Pro residues" evidence="1">
    <location>
        <begin position="48"/>
        <end position="59"/>
    </location>
</feature>
<dbReference type="EMBL" id="AP015034">
    <property type="protein sequence ID" value="BAT77063.1"/>
    <property type="molecule type" value="Genomic_DNA"/>
</dbReference>
<protein>
    <submittedName>
        <fullName evidence="2">Uncharacterized protein</fullName>
    </submittedName>
</protein>
<dbReference type="AlphaFoldDB" id="A0A0S3R8X1"/>
<evidence type="ECO:0000256" key="1">
    <source>
        <dbReference type="SAM" id="MobiDB-lite"/>
    </source>
</evidence>
<evidence type="ECO:0000313" key="2">
    <source>
        <dbReference type="EMBL" id="BAT77063.1"/>
    </source>
</evidence>
<name>A0A0S3R8X1_PHAAN</name>
<sequence length="77" mass="8846">KVSHVLPKLYIFKSNTNFRSHSFGSRFQWQARLNPDHNNLKPLQTPRTPTPTTPIPNPTPTVTIRVTLPKCCVMKHL</sequence>
<organism evidence="2 3">
    <name type="scientific">Vigna angularis var. angularis</name>
    <dbReference type="NCBI Taxonomy" id="157739"/>
    <lineage>
        <taxon>Eukaryota</taxon>
        <taxon>Viridiplantae</taxon>
        <taxon>Streptophyta</taxon>
        <taxon>Embryophyta</taxon>
        <taxon>Tracheophyta</taxon>
        <taxon>Spermatophyta</taxon>
        <taxon>Magnoliopsida</taxon>
        <taxon>eudicotyledons</taxon>
        <taxon>Gunneridae</taxon>
        <taxon>Pentapetalae</taxon>
        <taxon>rosids</taxon>
        <taxon>fabids</taxon>
        <taxon>Fabales</taxon>
        <taxon>Fabaceae</taxon>
        <taxon>Papilionoideae</taxon>
        <taxon>50 kb inversion clade</taxon>
        <taxon>NPAAA clade</taxon>
        <taxon>indigoferoid/millettioid clade</taxon>
        <taxon>Phaseoleae</taxon>
        <taxon>Vigna</taxon>
    </lineage>
</organism>
<accession>A0A0S3R8X1</accession>